<sequence>MTLSKSLSQNRQFVRPALPALNSLASRTERILSRWPDVVANPPEKDREKLVAIVRDKLENNSWEDTKLSLITSAGRALFDEDRRTRPDLAEMRDFYYSETRASTRAGFLGGMFSIYMDSFDAKAEHTWQLAGALSAAAGRLGARWRMMLDAIPEMLSPDAVADAVARQMVLMDDLWIGLQKLGIRSPHAPGLMNAVHLAYVKQIEPHLDQRVEMERLIEWLKPEGREAKTTGAGEAISALLGHWVKHSPKPDDLRYLTENIIGIYGDPRVQRGGVWSAVPEDRMAVILRWLTGENIRFFLDVVSEVEDSHMWEPRRRFWLGLHDRGRIDAAWVAFSDSAAKEARRRGAGGKGTLRFGVQTAGYGRANTSLLILKIGRKIVVEGSHSYKVHIFDESNQRAPALYQWRYDCEAIRFIPGSNAKSHNGDWQSWVLEHI</sequence>
<dbReference type="RefSeq" id="WP_062371681.1">
    <property type="nucleotide sequence ID" value="NZ_LNCD01000088.1"/>
</dbReference>
<dbReference type="EMBL" id="LNCD01000088">
    <property type="protein sequence ID" value="KWV49700.1"/>
    <property type="molecule type" value="Genomic_DNA"/>
</dbReference>
<comment type="caution">
    <text evidence="2">The sequence shown here is derived from an EMBL/GenBank/DDBJ whole genome shotgun (WGS) entry which is preliminary data.</text>
</comment>
<proteinExistence type="predicted"/>
<organism evidence="2 3">
    <name type="scientific">Rhizobium altiplani</name>
    <dbReference type="NCBI Taxonomy" id="1864509"/>
    <lineage>
        <taxon>Bacteria</taxon>
        <taxon>Pseudomonadati</taxon>
        <taxon>Pseudomonadota</taxon>
        <taxon>Alphaproteobacteria</taxon>
        <taxon>Hyphomicrobiales</taxon>
        <taxon>Rhizobiaceae</taxon>
        <taxon>Rhizobium/Agrobacterium group</taxon>
        <taxon>Rhizobium</taxon>
    </lineage>
</organism>
<dbReference type="InterPro" id="IPR028943">
    <property type="entry name" value="ZorC_EH_Signature_dom"/>
</dbReference>
<accession>A0A125Q719</accession>
<dbReference type="OrthoDB" id="3035290at2"/>
<reference evidence="2 3" key="1">
    <citation type="submission" date="2015-11" db="EMBL/GenBank/DDBJ databases">
        <title>Draft Genome Sequence of the Strain BR 10423 (Rhizobium sp.) isolated from nodules of Mimosa pudica.</title>
        <authorList>
            <person name="Barauna A.C."/>
            <person name="Zilli J.E."/>
            <person name="Simoes-Araujo J.L."/>
            <person name="Reis V.M."/>
            <person name="James E.K."/>
            <person name="Reis F.B.Jr."/>
            <person name="Rouws L.F."/>
            <person name="Passos S.R."/>
            <person name="Gois S.R."/>
        </authorList>
    </citation>
    <scope>NUCLEOTIDE SEQUENCE [LARGE SCALE GENOMIC DNA]</scope>
    <source>
        <strain evidence="2 3">BR10423</strain>
    </source>
</reference>
<keyword evidence="3" id="KW-1185">Reference proteome</keyword>
<dbReference type="Pfam" id="PF15611">
    <property type="entry name" value="EH_Signature"/>
    <property type="match status" value="1"/>
</dbReference>
<name>A0A125Q719_9HYPH</name>
<evidence type="ECO:0000313" key="2">
    <source>
        <dbReference type="EMBL" id="KWV49700.1"/>
    </source>
</evidence>
<feature type="domain" description="Zorya protein ZorC EH" evidence="1">
    <location>
        <begin position="40"/>
        <end position="432"/>
    </location>
</feature>
<dbReference type="Proteomes" id="UP000068164">
    <property type="component" value="Unassembled WGS sequence"/>
</dbReference>
<evidence type="ECO:0000313" key="3">
    <source>
        <dbReference type="Proteomes" id="UP000068164"/>
    </source>
</evidence>
<protein>
    <recommendedName>
        <fullName evidence="1">Zorya protein ZorC EH domain-containing protein</fullName>
    </recommendedName>
</protein>
<gene>
    <name evidence="2" type="ORF">AS026_10330</name>
</gene>
<evidence type="ECO:0000259" key="1">
    <source>
        <dbReference type="Pfam" id="PF15611"/>
    </source>
</evidence>
<dbReference type="AlphaFoldDB" id="A0A125Q719"/>